<comment type="caution">
    <text evidence="1">The sequence shown here is derived from an EMBL/GenBank/DDBJ whole genome shotgun (WGS) entry which is preliminary data.</text>
</comment>
<dbReference type="Pfam" id="PF19464">
    <property type="entry name" value="DUF6001"/>
    <property type="match status" value="1"/>
</dbReference>
<organism evidence="1 2">
    <name type="scientific">Micromonospora qiuiae</name>
    <dbReference type="NCBI Taxonomy" id="502268"/>
    <lineage>
        <taxon>Bacteria</taxon>
        <taxon>Bacillati</taxon>
        <taxon>Actinomycetota</taxon>
        <taxon>Actinomycetes</taxon>
        <taxon>Micromonosporales</taxon>
        <taxon>Micromonosporaceae</taxon>
        <taxon>Micromonospora</taxon>
    </lineage>
</organism>
<reference evidence="1 2" key="1">
    <citation type="submission" date="2021-01" db="EMBL/GenBank/DDBJ databases">
        <title>Whole genome shotgun sequence of Verrucosispora qiuiae NBRC 106684.</title>
        <authorList>
            <person name="Komaki H."/>
            <person name="Tamura T."/>
        </authorList>
    </citation>
    <scope>NUCLEOTIDE SEQUENCE [LARGE SCALE GENOMIC DNA]</scope>
    <source>
        <strain evidence="1 2">NBRC 106684</strain>
    </source>
</reference>
<dbReference type="InterPro" id="IPR046043">
    <property type="entry name" value="DUF6001"/>
</dbReference>
<proteinExistence type="predicted"/>
<dbReference type="Gene3D" id="3.40.720.10">
    <property type="entry name" value="Alkaline Phosphatase, subunit A"/>
    <property type="match status" value="1"/>
</dbReference>
<dbReference type="InterPro" id="IPR002591">
    <property type="entry name" value="Phosphodiest/P_Trfase"/>
</dbReference>
<dbReference type="EMBL" id="BOPC01000018">
    <property type="protein sequence ID" value="GIJ26338.1"/>
    <property type="molecule type" value="Genomic_DNA"/>
</dbReference>
<dbReference type="Pfam" id="PF01663">
    <property type="entry name" value="Phosphodiest"/>
    <property type="match status" value="1"/>
</dbReference>
<dbReference type="SUPFAM" id="SSF53649">
    <property type="entry name" value="Alkaline phosphatase-like"/>
    <property type="match status" value="1"/>
</dbReference>
<gene>
    <name evidence="1" type="ORF">Vqi01_15000</name>
</gene>
<sequence>MTVYWVIWDAAAHWVVDRLERQGALPAVSRLRTHGMLAPARPAHPNCQTPPSLATLFTGTWPAEHGVTGYTVPGAGPRGLGSHISGFGPQFPAVPPVWETLGVRGAFVHVPWVFDGDDAVGSYVDAAVEAYSRRTVRHAVTEVTPGPAREWLIGPHPVTVEATADGVRVSAHDEVTLTPDGGWQPVWLTGERVGTWLACVRIGERRLLVHTGVWRPRYGGADQALLDRMRDCLPFAGEGVGPLYRAETFGTRLAEGGDGSAEEFFLSSVECTMRSFRTVTDAVLAGHDADLVVIYLPMTDDVGHEMLGFCDERSAAYRPDIADAIWSLIGRCYRWSDEILGRVLDAARPDDTVVLGADHGMVGSAHLVHLNDQLVAAGLAAVDAGGELDPDRSRAFYHPANNGALYVTEDGLMPRVKAVLRELPVPMRFLEPDGRPLDGDDTGDPRVTFVALHDDYQPTAGLAGAPPYVRPLRKVGAHVVWTGSDRLHAVHAAVGPGIAAGSAPGVIDNTAPARLVCRQVTAQSRTDRRKMSFMGNPPDFPHALSPEELTARRAEHVRAFLAGRDLDPHWLSGLMRERVGPGLLLLTSSPVHGLANPTSDLDFIRIQQAAIDGPRISTKIFQDGHHLEVVSFSEAELTSNLDELERLAALPPGETVAGIRGWDRKREPRRKQTERIVNGVTMDGDAPYLDWLPALATVWSRQSLHNALEQAAYAALAETAGETRGRVGYAYNTLVHLMDALLSYHGDVYTTRKWYVLRWTRLVADGCWRNDRVQAVATTLESLRKSVAAALEPSAAGRPLAGEYVSLALDVASATGTATGVKVHAEAGGNLMPFLPDASLLIGNGAGVVLPGAASLPLTDGPVGLADLARLDTRAAGTLLRALRAGAARLSITYRHEEPAA</sequence>
<name>A0ABQ4J843_9ACTN</name>
<keyword evidence="2" id="KW-1185">Reference proteome</keyword>
<dbReference type="InterPro" id="IPR017850">
    <property type="entry name" value="Alkaline_phosphatase_core_sf"/>
</dbReference>
<dbReference type="Proteomes" id="UP000653076">
    <property type="component" value="Unassembled WGS sequence"/>
</dbReference>
<evidence type="ECO:0008006" key="3">
    <source>
        <dbReference type="Google" id="ProtNLM"/>
    </source>
</evidence>
<dbReference type="RefSeq" id="WP_204033847.1">
    <property type="nucleotide sequence ID" value="NZ_BOPC01000018.1"/>
</dbReference>
<accession>A0ABQ4J843</accession>
<evidence type="ECO:0000313" key="1">
    <source>
        <dbReference type="EMBL" id="GIJ26338.1"/>
    </source>
</evidence>
<protein>
    <recommendedName>
        <fullName evidence="3">Nucleotide pyrophosphatase</fullName>
    </recommendedName>
</protein>
<evidence type="ECO:0000313" key="2">
    <source>
        <dbReference type="Proteomes" id="UP000653076"/>
    </source>
</evidence>